<reference evidence="2 3" key="1">
    <citation type="journal article" date="2020" name="bioRxiv">
        <title>Sequence and annotation of 42 cannabis genomes reveals extensive copy number variation in cannabinoid synthesis and pathogen resistance genes.</title>
        <authorList>
            <person name="Mckernan K.J."/>
            <person name="Helbert Y."/>
            <person name="Kane L.T."/>
            <person name="Ebling H."/>
            <person name="Zhang L."/>
            <person name="Liu B."/>
            <person name="Eaton Z."/>
            <person name="Mclaughlin S."/>
            <person name="Kingan S."/>
            <person name="Baybayan P."/>
            <person name="Concepcion G."/>
            <person name="Jordan M."/>
            <person name="Riva A."/>
            <person name="Barbazuk W."/>
            <person name="Harkins T."/>
        </authorList>
    </citation>
    <scope>NUCLEOTIDE SEQUENCE [LARGE SCALE GENOMIC DNA]</scope>
    <source>
        <strain evidence="3">cv. Jamaican Lion 4</strain>
        <tissue evidence="2">Leaf</tissue>
    </source>
</reference>
<dbReference type="InterPro" id="IPR002156">
    <property type="entry name" value="RNaseH_domain"/>
</dbReference>
<accession>A0A7J6DTE6</accession>
<organism evidence="2 3">
    <name type="scientific">Cannabis sativa</name>
    <name type="common">Hemp</name>
    <name type="synonym">Marijuana</name>
    <dbReference type="NCBI Taxonomy" id="3483"/>
    <lineage>
        <taxon>Eukaryota</taxon>
        <taxon>Viridiplantae</taxon>
        <taxon>Streptophyta</taxon>
        <taxon>Embryophyta</taxon>
        <taxon>Tracheophyta</taxon>
        <taxon>Spermatophyta</taxon>
        <taxon>Magnoliopsida</taxon>
        <taxon>eudicotyledons</taxon>
        <taxon>Gunneridae</taxon>
        <taxon>Pentapetalae</taxon>
        <taxon>rosids</taxon>
        <taxon>fabids</taxon>
        <taxon>Rosales</taxon>
        <taxon>Cannabaceae</taxon>
        <taxon>Cannabis</taxon>
    </lineage>
</organism>
<sequence length="82" mass="9251">MGKRLTEERPCLESKKWQLSRTNVGFSTPLFAEAQALLEALRWCSAINLPLNLIESDCSQLVSKVKNNWENNSALSSLVELE</sequence>
<keyword evidence="3" id="KW-1185">Reference proteome</keyword>
<proteinExistence type="predicted"/>
<protein>
    <recommendedName>
        <fullName evidence="1">RNase H type-1 domain-containing protein</fullName>
    </recommendedName>
</protein>
<evidence type="ECO:0000259" key="1">
    <source>
        <dbReference type="Pfam" id="PF13456"/>
    </source>
</evidence>
<evidence type="ECO:0000313" key="3">
    <source>
        <dbReference type="Proteomes" id="UP000583929"/>
    </source>
</evidence>
<dbReference type="EMBL" id="JAATIQ010000642">
    <property type="protein sequence ID" value="KAF4349378.1"/>
    <property type="molecule type" value="Genomic_DNA"/>
</dbReference>
<comment type="caution">
    <text evidence="2">The sequence shown here is derived from an EMBL/GenBank/DDBJ whole genome shotgun (WGS) entry which is preliminary data.</text>
</comment>
<dbReference type="Gene3D" id="3.30.420.10">
    <property type="entry name" value="Ribonuclease H-like superfamily/Ribonuclease H"/>
    <property type="match status" value="1"/>
</dbReference>
<dbReference type="Proteomes" id="UP000583929">
    <property type="component" value="Unassembled WGS sequence"/>
</dbReference>
<gene>
    <name evidence="2" type="ORF">G4B88_007868</name>
</gene>
<dbReference type="GO" id="GO:0003676">
    <property type="term" value="F:nucleic acid binding"/>
    <property type="evidence" value="ECO:0007669"/>
    <property type="project" value="InterPro"/>
</dbReference>
<dbReference type="GO" id="GO:0004523">
    <property type="term" value="F:RNA-DNA hybrid ribonuclease activity"/>
    <property type="evidence" value="ECO:0007669"/>
    <property type="project" value="InterPro"/>
</dbReference>
<dbReference type="AlphaFoldDB" id="A0A7J6DTE6"/>
<evidence type="ECO:0000313" key="2">
    <source>
        <dbReference type="EMBL" id="KAF4349378.1"/>
    </source>
</evidence>
<dbReference type="Pfam" id="PF13456">
    <property type="entry name" value="RVT_3"/>
    <property type="match status" value="1"/>
</dbReference>
<dbReference type="SUPFAM" id="SSF53098">
    <property type="entry name" value="Ribonuclease H-like"/>
    <property type="match status" value="1"/>
</dbReference>
<name>A0A7J6DTE6_CANSA</name>
<feature type="domain" description="RNase H type-1" evidence="1">
    <location>
        <begin position="25"/>
        <end position="79"/>
    </location>
</feature>
<dbReference type="InterPro" id="IPR012337">
    <property type="entry name" value="RNaseH-like_sf"/>
</dbReference>
<dbReference type="InterPro" id="IPR036397">
    <property type="entry name" value="RNaseH_sf"/>
</dbReference>